<evidence type="ECO:0000313" key="7">
    <source>
        <dbReference type="EMBL" id="NKY59143.1"/>
    </source>
</evidence>
<dbReference type="SUPFAM" id="SSF51735">
    <property type="entry name" value="NAD(P)-binding Rossmann-fold domains"/>
    <property type="match status" value="1"/>
</dbReference>
<dbReference type="CDD" id="cd05301">
    <property type="entry name" value="GDH"/>
    <property type="match status" value="1"/>
</dbReference>
<feature type="domain" description="D-isomer specific 2-hydroxyacid dehydrogenase catalytic" evidence="5">
    <location>
        <begin position="11"/>
        <end position="329"/>
    </location>
</feature>
<gene>
    <name evidence="7" type="ORF">HGA15_23915</name>
</gene>
<dbReference type="FunFam" id="3.40.50.720:FF:000203">
    <property type="entry name" value="D-3-phosphoglycerate dehydrogenase (SerA)"/>
    <property type="match status" value="1"/>
</dbReference>
<name>A0A846YJU0_9NOCA</name>
<reference evidence="7 8" key="1">
    <citation type="submission" date="2020-04" db="EMBL/GenBank/DDBJ databases">
        <title>MicrobeNet Type strains.</title>
        <authorList>
            <person name="Nicholson A.C."/>
        </authorList>
    </citation>
    <scope>NUCLEOTIDE SEQUENCE [LARGE SCALE GENOMIC DNA]</scope>
    <source>
        <strain evidence="7 8">JCM 3332</strain>
    </source>
</reference>
<evidence type="ECO:0000256" key="4">
    <source>
        <dbReference type="RuleBase" id="RU003719"/>
    </source>
</evidence>
<proteinExistence type="inferred from homology"/>
<dbReference type="InterPro" id="IPR006139">
    <property type="entry name" value="D-isomer_2_OHA_DH_cat_dom"/>
</dbReference>
<dbReference type="GO" id="GO:0030267">
    <property type="term" value="F:glyoxylate reductase (NADPH) activity"/>
    <property type="evidence" value="ECO:0007669"/>
    <property type="project" value="TreeGrafter"/>
</dbReference>
<dbReference type="GO" id="GO:0051287">
    <property type="term" value="F:NAD binding"/>
    <property type="evidence" value="ECO:0007669"/>
    <property type="project" value="InterPro"/>
</dbReference>
<dbReference type="GO" id="GO:0016618">
    <property type="term" value="F:hydroxypyruvate reductase [NAD(P)H] activity"/>
    <property type="evidence" value="ECO:0007669"/>
    <property type="project" value="TreeGrafter"/>
</dbReference>
<sequence>MGDRVTATDFLVTTPLPDPGMRLLEAAGTVTVAENGLTHTELADACASGDHRVVVAQLRDEFDATLLDGAKITGISNFAVGYNNIDIAAATANAIVVGNTPGVLTDATADIAVLLMLAVARRCVEADTFVRAGKFHGWEPELLLGHDVSGKTLGLAGFGRIARATARRALAFGMTVAFCPRPPGDRPVSEEELGEFAGKVRHMSWPELVDTSDYLSVHVPLNDQTHHLVDAGVLNAMKPSAILINTARGPIVDEQALVAALRDGTIAGAGLDVYEDEPRLAPGLAELPNTVLLPHVGSATVPVRSEMARRCAENAIAMARGELPPYPVNPEALAR</sequence>
<protein>
    <submittedName>
        <fullName evidence="7">D-glycerate dehydrogenase</fullName>
    </submittedName>
</protein>
<dbReference type="Pfam" id="PF02826">
    <property type="entry name" value="2-Hacid_dh_C"/>
    <property type="match status" value="1"/>
</dbReference>
<dbReference type="PANTHER" id="PTHR10996">
    <property type="entry name" value="2-HYDROXYACID DEHYDROGENASE-RELATED"/>
    <property type="match status" value="1"/>
</dbReference>
<evidence type="ECO:0000313" key="8">
    <source>
        <dbReference type="Proteomes" id="UP000570678"/>
    </source>
</evidence>
<feature type="domain" description="D-isomer specific 2-hydroxyacid dehydrogenase NAD-binding" evidence="6">
    <location>
        <begin position="114"/>
        <end position="297"/>
    </location>
</feature>
<evidence type="ECO:0000259" key="6">
    <source>
        <dbReference type="Pfam" id="PF02826"/>
    </source>
</evidence>
<evidence type="ECO:0000256" key="3">
    <source>
        <dbReference type="ARBA" id="ARBA00023027"/>
    </source>
</evidence>
<dbReference type="InterPro" id="IPR006140">
    <property type="entry name" value="D-isomer_DH_NAD-bd"/>
</dbReference>
<dbReference type="AlphaFoldDB" id="A0A846YJU0"/>
<comment type="caution">
    <text evidence="7">The sequence shown here is derived from an EMBL/GenBank/DDBJ whole genome shotgun (WGS) entry which is preliminary data.</text>
</comment>
<accession>A0A846YJU0</accession>
<keyword evidence="3" id="KW-0520">NAD</keyword>
<keyword evidence="8" id="KW-1185">Reference proteome</keyword>
<keyword evidence="2 4" id="KW-0560">Oxidoreductase</keyword>
<comment type="similarity">
    <text evidence="1 4">Belongs to the D-isomer specific 2-hydroxyacid dehydrogenase family.</text>
</comment>
<evidence type="ECO:0000256" key="1">
    <source>
        <dbReference type="ARBA" id="ARBA00005854"/>
    </source>
</evidence>
<dbReference type="EMBL" id="JAAXOT010000013">
    <property type="protein sequence ID" value="NKY59143.1"/>
    <property type="molecule type" value="Genomic_DNA"/>
</dbReference>
<dbReference type="PROSITE" id="PS00671">
    <property type="entry name" value="D_2_HYDROXYACID_DH_3"/>
    <property type="match status" value="1"/>
</dbReference>
<dbReference type="InterPro" id="IPR050223">
    <property type="entry name" value="D-isomer_2-hydroxyacid_DH"/>
</dbReference>
<evidence type="ECO:0000259" key="5">
    <source>
        <dbReference type="Pfam" id="PF00389"/>
    </source>
</evidence>
<dbReference type="Proteomes" id="UP000570678">
    <property type="component" value="Unassembled WGS sequence"/>
</dbReference>
<dbReference type="SUPFAM" id="SSF52283">
    <property type="entry name" value="Formate/glycerate dehydrogenase catalytic domain-like"/>
    <property type="match status" value="1"/>
</dbReference>
<dbReference type="Gene3D" id="3.40.50.720">
    <property type="entry name" value="NAD(P)-binding Rossmann-like Domain"/>
    <property type="match status" value="2"/>
</dbReference>
<dbReference type="PANTHER" id="PTHR10996:SF257">
    <property type="entry name" value="GLYOXYLATE REDUCTASE 1"/>
    <property type="match status" value="1"/>
</dbReference>
<dbReference type="InterPro" id="IPR029753">
    <property type="entry name" value="D-isomer_DH_CS"/>
</dbReference>
<dbReference type="InterPro" id="IPR036291">
    <property type="entry name" value="NAD(P)-bd_dom_sf"/>
</dbReference>
<organism evidence="7 8">
    <name type="scientific">Nocardia flavorosea</name>
    <dbReference type="NCBI Taxonomy" id="53429"/>
    <lineage>
        <taxon>Bacteria</taxon>
        <taxon>Bacillati</taxon>
        <taxon>Actinomycetota</taxon>
        <taxon>Actinomycetes</taxon>
        <taxon>Mycobacteriales</taxon>
        <taxon>Nocardiaceae</taxon>
        <taxon>Nocardia</taxon>
    </lineage>
</organism>
<dbReference type="GO" id="GO:0005829">
    <property type="term" value="C:cytosol"/>
    <property type="evidence" value="ECO:0007669"/>
    <property type="project" value="TreeGrafter"/>
</dbReference>
<evidence type="ECO:0000256" key="2">
    <source>
        <dbReference type="ARBA" id="ARBA00023002"/>
    </source>
</evidence>
<dbReference type="Pfam" id="PF00389">
    <property type="entry name" value="2-Hacid_dh"/>
    <property type="match status" value="1"/>
</dbReference>